<sequence length="158" mass="17395">MKVEVKAVPVSQKKTSLPQEQVKKPHRIPGSPAVTAVPSNTDKTFGGLASPKLDASYEPMIVKEARYIAITMMKVYENYSFEELRFASPTPKRLSENMLIRVNNDGTYCANWTPGAIGLYTIHVTIDGIEIDAGLEVKVKDPQKGIDTNRNSAGQTKD</sequence>
<dbReference type="EMBL" id="GADI01003306">
    <property type="protein sequence ID" value="JAA70502.1"/>
    <property type="molecule type" value="mRNA"/>
</dbReference>
<protein>
    <submittedName>
        <fullName evidence="3">Putative inhibitor of type v adenylyl cyclase/neuronal presynaptic protein highwire/pam/rpm-1</fullName>
    </submittedName>
</protein>
<accession>A0A0K8RH65</accession>
<feature type="repeat" description="Filamin" evidence="1">
    <location>
        <begin position="38"/>
        <end position="131"/>
    </location>
</feature>
<organism evidence="3">
    <name type="scientific">Ixodes ricinus</name>
    <name type="common">Common tick</name>
    <name type="synonym">Acarus ricinus</name>
    <dbReference type="NCBI Taxonomy" id="34613"/>
    <lineage>
        <taxon>Eukaryota</taxon>
        <taxon>Metazoa</taxon>
        <taxon>Ecdysozoa</taxon>
        <taxon>Arthropoda</taxon>
        <taxon>Chelicerata</taxon>
        <taxon>Arachnida</taxon>
        <taxon>Acari</taxon>
        <taxon>Parasitiformes</taxon>
        <taxon>Ixodida</taxon>
        <taxon>Ixodoidea</taxon>
        <taxon>Ixodidae</taxon>
        <taxon>Ixodinae</taxon>
        <taxon>Ixodes</taxon>
    </lineage>
</organism>
<evidence type="ECO:0000256" key="1">
    <source>
        <dbReference type="PROSITE-ProRule" id="PRU00087"/>
    </source>
</evidence>
<name>A0A0K8RH65_IXORI</name>
<dbReference type="InterPro" id="IPR013783">
    <property type="entry name" value="Ig-like_fold"/>
</dbReference>
<dbReference type="PROSITE" id="PS50194">
    <property type="entry name" value="FILAMIN_REPEAT"/>
    <property type="match status" value="1"/>
</dbReference>
<proteinExistence type="evidence at transcript level"/>
<dbReference type="InterPro" id="IPR017868">
    <property type="entry name" value="Filamin/ABP280_repeat-like"/>
</dbReference>
<dbReference type="SUPFAM" id="SSF81296">
    <property type="entry name" value="E set domains"/>
    <property type="match status" value="1"/>
</dbReference>
<dbReference type="PANTHER" id="PTHR45943">
    <property type="entry name" value="E3 UBIQUITIN-PROTEIN LIGASE MYCBP2"/>
    <property type="match status" value="1"/>
</dbReference>
<dbReference type="PANTHER" id="PTHR45943:SF1">
    <property type="entry name" value="E3 UBIQUITIN-PROTEIN LIGASE MYCBP2"/>
    <property type="match status" value="1"/>
</dbReference>
<dbReference type="GO" id="GO:0008582">
    <property type="term" value="P:regulation of synaptic assembly at neuromuscular junction"/>
    <property type="evidence" value="ECO:0007669"/>
    <property type="project" value="TreeGrafter"/>
</dbReference>
<dbReference type="GO" id="GO:0007411">
    <property type="term" value="P:axon guidance"/>
    <property type="evidence" value="ECO:0007669"/>
    <property type="project" value="TreeGrafter"/>
</dbReference>
<dbReference type="AlphaFoldDB" id="A0A0K8RH65"/>
<dbReference type="Gene3D" id="1.10.10.2360">
    <property type="match status" value="1"/>
</dbReference>
<evidence type="ECO:0000313" key="3">
    <source>
        <dbReference type="EMBL" id="JAA70502.1"/>
    </source>
</evidence>
<dbReference type="GO" id="GO:0005634">
    <property type="term" value="C:nucleus"/>
    <property type="evidence" value="ECO:0007669"/>
    <property type="project" value="TreeGrafter"/>
</dbReference>
<dbReference type="GO" id="GO:0005886">
    <property type="term" value="C:plasma membrane"/>
    <property type="evidence" value="ECO:0007669"/>
    <property type="project" value="TreeGrafter"/>
</dbReference>
<dbReference type="GO" id="GO:0061630">
    <property type="term" value="F:ubiquitin protein ligase activity"/>
    <property type="evidence" value="ECO:0007669"/>
    <property type="project" value="TreeGrafter"/>
</dbReference>
<dbReference type="InterPro" id="IPR014756">
    <property type="entry name" value="Ig_E-set"/>
</dbReference>
<feature type="region of interest" description="Disordered" evidence="2">
    <location>
        <begin position="1"/>
        <end position="30"/>
    </location>
</feature>
<reference evidence="3" key="1">
    <citation type="submission" date="2012-12" db="EMBL/GenBank/DDBJ databases">
        <title>Identification and characterization of a phenylalanine ammonia-lyase gene family in Isatis indigotica Fort.</title>
        <authorList>
            <person name="Liu Q."/>
            <person name="Chen J."/>
            <person name="Zhou X."/>
            <person name="Di P."/>
            <person name="Xiao Y."/>
            <person name="Xuan H."/>
            <person name="Zhang L."/>
            <person name="Chen W."/>
        </authorList>
    </citation>
    <scope>NUCLEOTIDE SEQUENCE</scope>
    <source>
        <tissue evidence="3">Salivary gland</tissue>
    </source>
</reference>
<dbReference type="Gene3D" id="2.60.40.10">
    <property type="entry name" value="Immunoglobulins"/>
    <property type="match status" value="1"/>
</dbReference>
<evidence type="ECO:0000256" key="2">
    <source>
        <dbReference type="SAM" id="MobiDB-lite"/>
    </source>
</evidence>